<sequence>MLFPLFFMLMFPVECLTDLIEPITGGVCGIMTPEQYSEDLYMEDEILSSVSLSIKESGLNDVSIAPGYGRLLTMLATVSKAGSILEIGALGGYSGVCLARGMKEGGRLISLELKEDNAALARRNLELAGFGRGTEYMVGPALDSLKQLESRGERFDFFLIDADKENYPVYLEYAIRLAKPGAIIAGDNTLLRGRTLNPDKNGPSVLAMRKFNDMIATDERLISTMLPAYDGLALAVVK</sequence>
<keyword evidence="5" id="KW-1185">Reference proteome</keyword>
<evidence type="ECO:0000256" key="1">
    <source>
        <dbReference type="ARBA" id="ARBA00022603"/>
    </source>
</evidence>
<evidence type="ECO:0000313" key="5">
    <source>
        <dbReference type="Proteomes" id="UP000253090"/>
    </source>
</evidence>
<dbReference type="EMBL" id="QPJW01000002">
    <property type="protein sequence ID" value="RCX21756.1"/>
    <property type="molecule type" value="Genomic_DNA"/>
</dbReference>
<protein>
    <submittedName>
        <fullName evidence="4">Putative O-methyltransferase YrrM</fullName>
    </submittedName>
</protein>
<dbReference type="GO" id="GO:0032259">
    <property type="term" value="P:methylation"/>
    <property type="evidence" value="ECO:0007669"/>
    <property type="project" value="UniProtKB-KW"/>
</dbReference>
<dbReference type="GO" id="GO:0008757">
    <property type="term" value="F:S-adenosylmethionine-dependent methyltransferase activity"/>
    <property type="evidence" value="ECO:0007669"/>
    <property type="project" value="TreeGrafter"/>
</dbReference>
<evidence type="ECO:0000256" key="3">
    <source>
        <dbReference type="ARBA" id="ARBA00022691"/>
    </source>
</evidence>
<dbReference type="PANTHER" id="PTHR10509:SF14">
    <property type="entry name" value="CAFFEOYL-COA O-METHYLTRANSFERASE 3-RELATED"/>
    <property type="match status" value="1"/>
</dbReference>
<dbReference type="Pfam" id="PF01596">
    <property type="entry name" value="Methyltransf_3"/>
    <property type="match status" value="1"/>
</dbReference>
<dbReference type="InterPro" id="IPR050362">
    <property type="entry name" value="Cation-dep_OMT"/>
</dbReference>
<keyword evidence="3" id="KW-0949">S-adenosyl-L-methionine</keyword>
<keyword evidence="2 4" id="KW-0808">Transferase</keyword>
<reference evidence="4 5" key="1">
    <citation type="submission" date="2018-07" db="EMBL/GenBank/DDBJ databases">
        <title>Genomic Encyclopedia of Type Strains, Phase III (KMG-III): the genomes of soil and plant-associated and newly described type strains.</title>
        <authorList>
            <person name="Whitman W."/>
        </authorList>
    </citation>
    <scope>NUCLEOTIDE SEQUENCE [LARGE SCALE GENOMIC DNA]</scope>
    <source>
        <strain evidence="4 5">CECT 8333</strain>
    </source>
</reference>
<dbReference type="Proteomes" id="UP000253090">
    <property type="component" value="Unassembled WGS sequence"/>
</dbReference>
<dbReference type="AlphaFoldDB" id="A0A369BMD0"/>
<gene>
    <name evidence="4" type="ORF">DFP94_102513</name>
</gene>
<evidence type="ECO:0000313" key="4">
    <source>
        <dbReference type="EMBL" id="RCX21756.1"/>
    </source>
</evidence>
<proteinExistence type="predicted"/>
<organism evidence="4 5">
    <name type="scientific">Fontibacillus phaseoli</name>
    <dbReference type="NCBI Taxonomy" id="1416533"/>
    <lineage>
        <taxon>Bacteria</taxon>
        <taxon>Bacillati</taxon>
        <taxon>Bacillota</taxon>
        <taxon>Bacilli</taxon>
        <taxon>Bacillales</taxon>
        <taxon>Paenibacillaceae</taxon>
        <taxon>Fontibacillus</taxon>
    </lineage>
</organism>
<dbReference type="InterPro" id="IPR002935">
    <property type="entry name" value="SAM_O-MeTrfase"/>
</dbReference>
<name>A0A369BMD0_9BACL</name>
<dbReference type="GO" id="GO:0008171">
    <property type="term" value="F:O-methyltransferase activity"/>
    <property type="evidence" value="ECO:0007669"/>
    <property type="project" value="InterPro"/>
</dbReference>
<dbReference type="SUPFAM" id="SSF53335">
    <property type="entry name" value="S-adenosyl-L-methionine-dependent methyltransferases"/>
    <property type="match status" value="1"/>
</dbReference>
<dbReference type="PROSITE" id="PS51682">
    <property type="entry name" value="SAM_OMT_I"/>
    <property type="match status" value="1"/>
</dbReference>
<dbReference type="InterPro" id="IPR029063">
    <property type="entry name" value="SAM-dependent_MTases_sf"/>
</dbReference>
<evidence type="ECO:0000256" key="2">
    <source>
        <dbReference type="ARBA" id="ARBA00022679"/>
    </source>
</evidence>
<accession>A0A369BMD0</accession>
<dbReference type="Gene3D" id="3.40.50.150">
    <property type="entry name" value="Vaccinia Virus protein VP39"/>
    <property type="match status" value="1"/>
</dbReference>
<comment type="caution">
    <text evidence="4">The sequence shown here is derived from an EMBL/GenBank/DDBJ whole genome shotgun (WGS) entry which is preliminary data.</text>
</comment>
<dbReference type="PANTHER" id="PTHR10509">
    <property type="entry name" value="O-METHYLTRANSFERASE-RELATED"/>
    <property type="match status" value="1"/>
</dbReference>
<keyword evidence="1 4" id="KW-0489">Methyltransferase</keyword>